<protein>
    <submittedName>
        <fullName evidence="3">Symporter</fullName>
    </submittedName>
</protein>
<evidence type="ECO:0000259" key="2">
    <source>
        <dbReference type="Pfam" id="PF01757"/>
    </source>
</evidence>
<proteinExistence type="predicted"/>
<feature type="transmembrane region" description="Helical" evidence="1">
    <location>
        <begin position="98"/>
        <end position="116"/>
    </location>
</feature>
<feature type="transmembrane region" description="Helical" evidence="1">
    <location>
        <begin position="250"/>
        <end position="271"/>
    </location>
</feature>
<gene>
    <name evidence="3" type="ORF">F7D09_1902</name>
</gene>
<feature type="transmembrane region" description="Helical" evidence="1">
    <location>
        <begin position="193"/>
        <end position="212"/>
    </location>
</feature>
<evidence type="ECO:0000313" key="3">
    <source>
        <dbReference type="EMBL" id="KAB7789606.1"/>
    </source>
</evidence>
<evidence type="ECO:0000313" key="4">
    <source>
        <dbReference type="Proteomes" id="UP000441772"/>
    </source>
</evidence>
<feature type="transmembrane region" description="Helical" evidence="1">
    <location>
        <begin position="292"/>
        <end position="314"/>
    </location>
</feature>
<keyword evidence="1" id="KW-0472">Membrane</keyword>
<dbReference type="Proteomes" id="UP000441772">
    <property type="component" value="Unassembled WGS sequence"/>
</dbReference>
<organism evidence="3 4">
    <name type="scientific">Bifidobacterium leontopitheci</name>
    <dbReference type="NCBI Taxonomy" id="2650774"/>
    <lineage>
        <taxon>Bacteria</taxon>
        <taxon>Bacillati</taxon>
        <taxon>Actinomycetota</taxon>
        <taxon>Actinomycetes</taxon>
        <taxon>Bifidobacteriales</taxon>
        <taxon>Bifidobacteriaceae</taxon>
        <taxon>Bifidobacterium</taxon>
    </lineage>
</organism>
<name>A0A6I1GIZ9_9BIFI</name>
<dbReference type="InterPro" id="IPR002656">
    <property type="entry name" value="Acyl_transf_3_dom"/>
</dbReference>
<dbReference type="Pfam" id="PF01757">
    <property type="entry name" value="Acyl_transf_3"/>
    <property type="match status" value="1"/>
</dbReference>
<keyword evidence="1" id="KW-0812">Transmembrane</keyword>
<dbReference type="EMBL" id="WBVT01000041">
    <property type="protein sequence ID" value="KAB7789606.1"/>
    <property type="molecule type" value="Genomic_DNA"/>
</dbReference>
<feature type="domain" description="Acyltransferase 3" evidence="2">
    <location>
        <begin position="14"/>
        <end position="337"/>
    </location>
</feature>
<feature type="transmembrane region" description="Helical" evidence="1">
    <location>
        <begin position="17"/>
        <end position="34"/>
    </location>
</feature>
<feature type="transmembrane region" description="Helical" evidence="1">
    <location>
        <begin position="54"/>
        <end position="77"/>
    </location>
</feature>
<reference evidence="3 4" key="1">
    <citation type="submission" date="2019-09" db="EMBL/GenBank/DDBJ databases">
        <title>Characterization of the phylogenetic diversity of two novel species belonging to the genus Bifidobacterium: Bifidobacterium cebidarum sp. nov. and Bifidobacterium leontopitheci sp. nov.</title>
        <authorList>
            <person name="Lugli G.A."/>
            <person name="Duranti S."/>
            <person name="Milani C."/>
            <person name="Turroni F."/>
            <person name="Ventura M."/>
        </authorList>
    </citation>
    <scope>NUCLEOTIDE SEQUENCE [LARGE SCALE GENOMIC DNA]</scope>
    <source>
        <strain evidence="3 4">LMG 31471</strain>
    </source>
</reference>
<comment type="caution">
    <text evidence="3">The sequence shown here is derived from an EMBL/GenBank/DDBJ whole genome shotgun (WGS) entry which is preliminary data.</text>
</comment>
<evidence type="ECO:0000256" key="1">
    <source>
        <dbReference type="SAM" id="Phobius"/>
    </source>
</evidence>
<sequence>MAAHSARRTRLRNSNIEMLRIVAMLLIVFNHFPWNVDSIISGTSGVIRYILLDINALLINFGGVGDDLFFMISAWFLCMENPTIKRNLRRSWLLEKQLLFYAMLLFGIEIAMWRYASIGTMSKSELAIGAVNAFFPLVTSRWWYPTSYVLFLIIHPWVNQGLRSIGQMAHRNLAIISVLVWGIIPYFDLNMGYSVFLFMYLYTLVAYARWYIREGAISSSHMVWMILIGFVSGFLVNCAVQLVSPNSPVGAFWMNKPRCLPSLLMAFGLILRVARMPERKSMFVNKTASATLAVYLLLISPLSEYVSLWCNQYLATGWLRFGEECAVAIVFFCAAILTDFIRQGIFVVTVDRRKGRWFERAWLRLKKILPRCIAIDNDVLSLRSVNEKGNGRL</sequence>
<dbReference type="RefSeq" id="WP_152235313.1">
    <property type="nucleotide sequence ID" value="NZ_JBHSKZ010000057.1"/>
</dbReference>
<feature type="transmembrane region" description="Helical" evidence="1">
    <location>
        <begin position="224"/>
        <end position="244"/>
    </location>
</feature>
<keyword evidence="1" id="KW-1133">Transmembrane helix</keyword>
<accession>A0A6I1GIZ9</accession>
<keyword evidence="4" id="KW-1185">Reference proteome</keyword>
<dbReference type="AlphaFoldDB" id="A0A6I1GIZ9"/>
<feature type="transmembrane region" description="Helical" evidence="1">
    <location>
        <begin position="326"/>
        <end position="350"/>
    </location>
</feature>
<feature type="transmembrane region" description="Helical" evidence="1">
    <location>
        <begin position="142"/>
        <end position="158"/>
    </location>
</feature>
<feature type="transmembrane region" description="Helical" evidence="1">
    <location>
        <begin position="170"/>
        <end position="187"/>
    </location>
</feature>
<dbReference type="GO" id="GO:0016747">
    <property type="term" value="F:acyltransferase activity, transferring groups other than amino-acyl groups"/>
    <property type="evidence" value="ECO:0007669"/>
    <property type="project" value="InterPro"/>
</dbReference>